<dbReference type="EMBL" id="VFLP01000014">
    <property type="protein sequence ID" value="TRX95722.1"/>
    <property type="molecule type" value="Genomic_DNA"/>
</dbReference>
<proteinExistence type="predicted"/>
<gene>
    <name evidence="5" type="ORF">FHL15_003276</name>
</gene>
<feature type="compositionally biased region" description="Polar residues" evidence="3">
    <location>
        <begin position="16"/>
        <end position="35"/>
    </location>
</feature>
<sequence length="847" mass="95766">MEPPAKRPKLGGGTRGDTTQSSEALQNYHNSSRPSNRFEGYGVQNTGNFTISGDLTMHINEQPNTSTGVNKHQKLLDSLHFEQIDARQLTIKKAYAHTCAWFLESPPYRDWAKNKSTMCNDHNFLWIKGKPGAGKSTLMKFLLGKLRNQIRQAGNQEILISFFFNARGDDLEKTTTGMYRSLLFQLLEMRPDLRYVLDSIRIGHTWNIGSLKSLFEEVLQGLGDTSLLCLIDALDECEEAQIRDMVSFLSDPGVISNRFRICFASRHYPHITIKTGRSLVLETQIGHSQDIESYLHSALVIEDSILAEQIRCDLQNKASGVFMWVVLVVDILNKEYDAGCEHNLRARIQQLPGDLHDLFLDILTRDDNNLNGLLLCIQWVLFARRPLTPKQLYFAILCKLEPHQFSPLHPYDLPADLIKRYILNISKGLVEYTRSKSSTIQFIHESVRDFLLKENGLNKVWPDISANAVGLSHDILKNCCQKYMSIKEIRDHGTSPREIMIRKFPFLDYAYQEILFHSDQAQRYNICQQNFLVTFPRRQWVKYQNVFEEARIRRYTPKVSLLYILAENGMTALIRAQPNRQSCFEVEDERYGLPVLAANATKSREAIQAMLELETKRWSETSLAKLYSMMPPSLDISCASGRNFKFSRKRELFHQLVEYGNEKTALFFLAGVGCDIYKTNPGGDLILVSAVGKNFQVLVETLLRCDADILTSGRGRLTALCIASMRGRTEISKLLIESGADIQTTTEERDSPLHYAVEGGHIEIAKLLIDRGANVSATGKFGRSLLQMAIFSGHIETAKLLIESGANLSAVDDYGDTALTLALKLAPRTLQGLTEVVKILLKHGAKG</sequence>
<keyword evidence="6" id="KW-1185">Reference proteome</keyword>
<dbReference type="InterPro" id="IPR036770">
    <property type="entry name" value="Ankyrin_rpt-contain_sf"/>
</dbReference>
<dbReference type="SMART" id="SM00248">
    <property type="entry name" value="ANK"/>
    <property type="match status" value="6"/>
</dbReference>
<dbReference type="InterPro" id="IPR007111">
    <property type="entry name" value="NACHT_NTPase"/>
</dbReference>
<organism evidence="5 6">
    <name type="scientific">Xylaria flabelliformis</name>
    <dbReference type="NCBI Taxonomy" id="2512241"/>
    <lineage>
        <taxon>Eukaryota</taxon>
        <taxon>Fungi</taxon>
        <taxon>Dikarya</taxon>
        <taxon>Ascomycota</taxon>
        <taxon>Pezizomycotina</taxon>
        <taxon>Sordariomycetes</taxon>
        <taxon>Xylariomycetidae</taxon>
        <taxon>Xylariales</taxon>
        <taxon>Xylariaceae</taxon>
        <taxon>Xylaria</taxon>
    </lineage>
</organism>
<dbReference type="PROSITE" id="PS50297">
    <property type="entry name" value="ANK_REP_REGION"/>
    <property type="match status" value="3"/>
</dbReference>
<evidence type="ECO:0000256" key="1">
    <source>
        <dbReference type="ARBA" id="ARBA00022737"/>
    </source>
</evidence>
<evidence type="ECO:0000259" key="4">
    <source>
        <dbReference type="PROSITE" id="PS50837"/>
    </source>
</evidence>
<feature type="repeat" description="ANK" evidence="2">
    <location>
        <begin position="748"/>
        <end position="780"/>
    </location>
</feature>
<dbReference type="Gene3D" id="3.40.50.300">
    <property type="entry name" value="P-loop containing nucleotide triphosphate hydrolases"/>
    <property type="match status" value="1"/>
</dbReference>
<feature type="region of interest" description="Disordered" evidence="3">
    <location>
        <begin position="1"/>
        <end position="39"/>
    </location>
</feature>
<dbReference type="AlphaFoldDB" id="A0A553I6A3"/>
<feature type="domain" description="NACHT" evidence="4">
    <location>
        <begin position="123"/>
        <end position="236"/>
    </location>
</feature>
<dbReference type="Pfam" id="PF24883">
    <property type="entry name" value="NPHP3_N"/>
    <property type="match status" value="1"/>
</dbReference>
<dbReference type="Pfam" id="PF12796">
    <property type="entry name" value="Ank_2"/>
    <property type="match status" value="2"/>
</dbReference>
<dbReference type="PROSITE" id="PS50088">
    <property type="entry name" value="ANK_REPEAT"/>
    <property type="match status" value="3"/>
</dbReference>
<feature type="repeat" description="ANK" evidence="2">
    <location>
        <begin position="781"/>
        <end position="813"/>
    </location>
</feature>
<dbReference type="InterPro" id="IPR027417">
    <property type="entry name" value="P-loop_NTPase"/>
</dbReference>
<dbReference type="SUPFAM" id="SSF52540">
    <property type="entry name" value="P-loop containing nucleoside triphosphate hydrolases"/>
    <property type="match status" value="1"/>
</dbReference>
<reference evidence="6" key="1">
    <citation type="submission" date="2019-06" db="EMBL/GenBank/DDBJ databases">
        <title>Draft genome sequence of the griseofulvin-producing fungus Xylaria cubensis strain G536.</title>
        <authorList>
            <person name="Mead M.E."/>
            <person name="Raja H.A."/>
            <person name="Steenwyk J.L."/>
            <person name="Knowles S.L."/>
            <person name="Oberlies N.H."/>
            <person name="Rokas A."/>
        </authorList>
    </citation>
    <scope>NUCLEOTIDE SEQUENCE [LARGE SCALE GENOMIC DNA]</scope>
    <source>
        <strain evidence="6">G536</strain>
    </source>
</reference>
<evidence type="ECO:0000256" key="3">
    <source>
        <dbReference type="SAM" id="MobiDB-lite"/>
    </source>
</evidence>
<comment type="caution">
    <text evidence="5">The sequence shown here is derived from an EMBL/GenBank/DDBJ whole genome shotgun (WGS) entry which is preliminary data.</text>
</comment>
<keyword evidence="2" id="KW-0040">ANK repeat</keyword>
<evidence type="ECO:0000256" key="2">
    <source>
        <dbReference type="PROSITE-ProRule" id="PRU00023"/>
    </source>
</evidence>
<dbReference type="PANTHER" id="PTHR10039:SF5">
    <property type="entry name" value="NACHT DOMAIN-CONTAINING PROTEIN"/>
    <property type="match status" value="1"/>
</dbReference>
<evidence type="ECO:0000313" key="5">
    <source>
        <dbReference type="EMBL" id="TRX95722.1"/>
    </source>
</evidence>
<dbReference type="Gene3D" id="1.25.40.20">
    <property type="entry name" value="Ankyrin repeat-containing domain"/>
    <property type="match status" value="1"/>
</dbReference>
<dbReference type="InterPro" id="IPR056884">
    <property type="entry name" value="NPHP3-like_N"/>
</dbReference>
<dbReference type="SUPFAM" id="SSF48403">
    <property type="entry name" value="Ankyrin repeat"/>
    <property type="match status" value="1"/>
</dbReference>
<dbReference type="InterPro" id="IPR002110">
    <property type="entry name" value="Ankyrin_rpt"/>
</dbReference>
<dbReference type="PROSITE" id="PS50837">
    <property type="entry name" value="NACHT"/>
    <property type="match status" value="1"/>
</dbReference>
<dbReference type="OrthoDB" id="194358at2759"/>
<dbReference type="STRING" id="2512241.A0A553I6A3"/>
<evidence type="ECO:0000313" key="6">
    <source>
        <dbReference type="Proteomes" id="UP000319160"/>
    </source>
</evidence>
<keyword evidence="1" id="KW-0677">Repeat</keyword>
<name>A0A553I6A3_9PEZI</name>
<dbReference type="PANTHER" id="PTHR10039">
    <property type="entry name" value="AMELOGENIN"/>
    <property type="match status" value="1"/>
</dbReference>
<feature type="repeat" description="ANK" evidence="2">
    <location>
        <begin position="715"/>
        <end position="747"/>
    </location>
</feature>
<accession>A0A553I6A3</accession>
<dbReference type="Proteomes" id="UP000319160">
    <property type="component" value="Unassembled WGS sequence"/>
</dbReference>
<protein>
    <recommendedName>
        <fullName evidence="4">NACHT domain-containing protein</fullName>
    </recommendedName>
</protein>